<dbReference type="Proteomes" id="UP000184387">
    <property type="component" value="Unassembled WGS sequence"/>
</dbReference>
<proteinExistence type="predicted"/>
<organism evidence="1 2">
    <name type="scientific">Muricoccus roseus</name>
    <dbReference type="NCBI Taxonomy" id="198092"/>
    <lineage>
        <taxon>Bacteria</taxon>
        <taxon>Pseudomonadati</taxon>
        <taxon>Pseudomonadota</taxon>
        <taxon>Alphaproteobacteria</taxon>
        <taxon>Acetobacterales</taxon>
        <taxon>Roseomonadaceae</taxon>
        <taxon>Muricoccus</taxon>
    </lineage>
</organism>
<reference evidence="1 2" key="1">
    <citation type="submission" date="2016-11" db="EMBL/GenBank/DDBJ databases">
        <authorList>
            <person name="Jaros S."/>
            <person name="Januszkiewicz K."/>
            <person name="Wedrychowicz H."/>
        </authorList>
    </citation>
    <scope>NUCLEOTIDE SEQUENCE [LARGE SCALE GENOMIC DNA]</scope>
    <source>
        <strain evidence="1 2">DSM 14916</strain>
    </source>
</reference>
<dbReference type="RefSeq" id="WP_073139220.1">
    <property type="nucleotide sequence ID" value="NZ_FQZF01000038.1"/>
</dbReference>
<protein>
    <submittedName>
        <fullName evidence="1">Uncharacterized protein</fullName>
    </submittedName>
</protein>
<evidence type="ECO:0000313" key="1">
    <source>
        <dbReference type="EMBL" id="SHK23653.1"/>
    </source>
</evidence>
<accession>A0A1M6QU71</accession>
<evidence type="ECO:0000313" key="2">
    <source>
        <dbReference type="Proteomes" id="UP000184387"/>
    </source>
</evidence>
<dbReference type="EMBL" id="FQZF01000038">
    <property type="protein sequence ID" value="SHK23653.1"/>
    <property type="molecule type" value="Genomic_DNA"/>
</dbReference>
<keyword evidence="2" id="KW-1185">Reference proteome</keyword>
<gene>
    <name evidence="1" type="ORF">SAMN02745194_04513</name>
</gene>
<dbReference type="STRING" id="198092.SAMN02745194_04513"/>
<sequence length="88" mass="9223">MAADRMGKKVEQVASSLLATSLGLYSGQDARVGMRSGMGDAATLCDEIAEEIALGGRPSQRRAELAAVATRCADAIEAMRAQVEVPRD</sequence>
<name>A0A1M6QU71_9PROT</name>
<dbReference type="AlphaFoldDB" id="A0A1M6QU71"/>